<dbReference type="InterPro" id="IPR055256">
    <property type="entry name" value="KH_1_KHDC4/BBP-like"/>
</dbReference>
<dbReference type="Gene3D" id="3.30.70.330">
    <property type="match status" value="1"/>
</dbReference>
<feature type="compositionally biased region" description="Polar residues" evidence="12">
    <location>
        <begin position="295"/>
        <end position="307"/>
    </location>
</feature>
<keyword evidence="9" id="KW-0539">Nucleus</keyword>
<keyword evidence="7 11" id="KW-0694">RNA-binding</keyword>
<feature type="compositionally biased region" description="Pro residues" evidence="12">
    <location>
        <begin position="848"/>
        <end position="858"/>
    </location>
</feature>
<dbReference type="InterPro" id="IPR004087">
    <property type="entry name" value="KH_dom"/>
</dbReference>
<dbReference type="Gene3D" id="4.10.60.10">
    <property type="entry name" value="Zinc finger, CCHC-type"/>
    <property type="match status" value="1"/>
</dbReference>
<feature type="region of interest" description="Disordered" evidence="12">
    <location>
        <begin position="455"/>
        <end position="479"/>
    </location>
</feature>
<dbReference type="PROSITE" id="PS50158">
    <property type="entry name" value="ZF_CCHC"/>
    <property type="match status" value="1"/>
</dbReference>
<gene>
    <name evidence="15" type="ORF">niasHS_002522</name>
</gene>
<dbReference type="Gene3D" id="6.10.140.1790">
    <property type="match status" value="1"/>
</dbReference>
<dbReference type="InterPro" id="IPR036612">
    <property type="entry name" value="KH_dom_type_1_sf"/>
</dbReference>
<dbReference type="GO" id="GO:0006397">
    <property type="term" value="P:mRNA processing"/>
    <property type="evidence" value="ECO:0007669"/>
    <property type="project" value="UniProtKB-KW"/>
</dbReference>
<dbReference type="SUPFAM" id="SSF54791">
    <property type="entry name" value="Eukaryotic type KH-domain (KH-domain type I)"/>
    <property type="match status" value="1"/>
</dbReference>
<evidence type="ECO:0000256" key="9">
    <source>
        <dbReference type="ARBA" id="ARBA00023242"/>
    </source>
</evidence>
<feature type="compositionally biased region" description="Basic residues" evidence="12">
    <location>
        <begin position="179"/>
        <end position="222"/>
    </location>
</feature>
<dbReference type="InterPro" id="IPR047086">
    <property type="entry name" value="SF1-HH_sf"/>
</dbReference>
<comment type="subcellular location">
    <subcellularLocation>
        <location evidence="1">Nucleus</location>
    </subcellularLocation>
</comment>
<dbReference type="GO" id="GO:0008270">
    <property type="term" value="F:zinc ion binding"/>
    <property type="evidence" value="ECO:0007669"/>
    <property type="project" value="UniProtKB-KW"/>
</dbReference>
<comment type="caution">
    <text evidence="15">The sequence shown here is derived from an EMBL/GenBank/DDBJ whole genome shotgun (WGS) entry which is preliminary data.</text>
</comment>
<evidence type="ECO:0000256" key="5">
    <source>
        <dbReference type="ARBA" id="ARBA00022771"/>
    </source>
</evidence>
<evidence type="ECO:0000259" key="14">
    <source>
        <dbReference type="PROSITE" id="PS50158"/>
    </source>
</evidence>
<dbReference type="InterPro" id="IPR035979">
    <property type="entry name" value="RBD_domain_sf"/>
</dbReference>
<dbReference type="EMBL" id="JBICCN010000015">
    <property type="protein sequence ID" value="KAL3103336.1"/>
    <property type="molecule type" value="Genomic_DNA"/>
</dbReference>
<organism evidence="15 16">
    <name type="scientific">Heterodera schachtii</name>
    <name type="common">Sugarbeet cyst nematode worm</name>
    <name type="synonym">Tylenchus schachtii</name>
    <dbReference type="NCBI Taxonomy" id="97005"/>
    <lineage>
        <taxon>Eukaryota</taxon>
        <taxon>Metazoa</taxon>
        <taxon>Ecdysozoa</taxon>
        <taxon>Nematoda</taxon>
        <taxon>Chromadorea</taxon>
        <taxon>Rhabditida</taxon>
        <taxon>Tylenchina</taxon>
        <taxon>Tylenchomorpha</taxon>
        <taxon>Tylenchoidea</taxon>
        <taxon>Heteroderidae</taxon>
        <taxon>Heteroderinae</taxon>
        <taxon>Heterodera</taxon>
    </lineage>
</organism>
<dbReference type="SMART" id="SM00343">
    <property type="entry name" value="ZnF_C2HC"/>
    <property type="match status" value="2"/>
</dbReference>
<evidence type="ECO:0000256" key="1">
    <source>
        <dbReference type="ARBA" id="ARBA00004123"/>
    </source>
</evidence>
<dbReference type="GO" id="GO:0003723">
    <property type="term" value="F:RNA binding"/>
    <property type="evidence" value="ECO:0007669"/>
    <property type="project" value="UniProtKB-UniRule"/>
</dbReference>
<dbReference type="SUPFAM" id="SSF54928">
    <property type="entry name" value="RNA-binding domain, RBD"/>
    <property type="match status" value="1"/>
</dbReference>
<dbReference type="Gene3D" id="3.30.1370.10">
    <property type="entry name" value="K Homology domain, type 1"/>
    <property type="match status" value="1"/>
</dbReference>
<comment type="similarity">
    <text evidence="2">Belongs to the BBP/SF1 family.</text>
</comment>
<dbReference type="FunFam" id="3.30.1370.10:FF:000126">
    <property type="entry name" value="Protein CBR-SFA-1"/>
    <property type="match status" value="1"/>
</dbReference>
<dbReference type="CDD" id="cd12347">
    <property type="entry name" value="RRM_PPIE"/>
    <property type="match status" value="1"/>
</dbReference>
<dbReference type="InterPro" id="IPR012677">
    <property type="entry name" value="Nucleotide-bd_a/b_plait_sf"/>
</dbReference>
<evidence type="ECO:0000256" key="7">
    <source>
        <dbReference type="ARBA" id="ARBA00022884"/>
    </source>
</evidence>
<feature type="domain" description="RRM" evidence="13">
    <location>
        <begin position="53"/>
        <end position="125"/>
    </location>
</feature>
<dbReference type="Pfam" id="PF22675">
    <property type="entry name" value="KH-I_KHDC4-BBP"/>
    <property type="match status" value="1"/>
</dbReference>
<evidence type="ECO:0000259" key="13">
    <source>
        <dbReference type="PROSITE" id="PS50102"/>
    </source>
</evidence>
<sequence>MRNGWIWTLQYRHFFSLKKDKRALKIPYGKGRTKTTLTAVLYSTDANIIDRQRTVYVGGFGGEVNENILTLAFIPFGDIVGVSIPLDNETGKHRGFGFVEFELPRDAAAAIDNMTDTEIYGKTIRRLTKMKSTGGNLEPMPFVRKWGSAVDGENGAEGSQPVISDERFENDASKMASSAKHRNRSHSKSPSKKHRKRSSRSPEKKKHKKRSRSRESKHRKRDKSREAKRGKDDREEPYQQQKISAFPPPSDYLHQVQQRHQQEMQQLQQKPIPLMQLQFKQETEYGGAEQQNYAQFGQMESPQQNSRQIILPPPQSQEEQELQQDPEKKNDALSAALAAAAMVAQKLGKGGLISGAGAAVVSSMDLLNRVPQATQKATPLAETVLAKEIVKREPSEQNDQLTEEQRQRELRRKSRWSTTKSFVPGMPTILPSDIDENQRQVYLLQMEIEETTRRLRQSDFGQNVDPAERSPSPEPVYDATGKRLNTREVRKRQEIEQRRHEKIQALLRLNPNYKPPADYRPPNIKLHDKVWIPQEEHPEINFVGLLIGPRGNTLKALEAETGAKIIIRGKGSIKEGKLANRTGPLPGENEPLHAYVTSTDREAIKRGCDKIREIINAALMIPDGQNELRKLQLRELALLNGTLRPEDVLSGARCTNCGSDQHKTWECMEAPNVTANVICTACGGAGHIARDCKNPRPGFDGAVMDAEYSALMAELGEKPPISLEAGTAPPLVGGKPIPGFPGSGLRPRFALPAPTPIVRVNLAKQQNTPQQQSVSGGGYPGWDGAGFYGFSGLPGQDPAAAAAAWAAWQAGQSGFPSPVPPPPGGGFGHANMEAASTPGTSAGGLAMFPPPPPPPPPAPKHEVKEEFDSILSAPAPPPPPS</sequence>
<accession>A0ABD2KK82</accession>
<dbReference type="Pfam" id="PF00076">
    <property type="entry name" value="RRM_1"/>
    <property type="match status" value="1"/>
</dbReference>
<dbReference type="PROSITE" id="PS50102">
    <property type="entry name" value="RRM"/>
    <property type="match status" value="1"/>
</dbReference>
<dbReference type="InterPro" id="IPR034168">
    <property type="entry name" value="PPIE_RRM"/>
</dbReference>
<evidence type="ECO:0008006" key="17">
    <source>
        <dbReference type="Google" id="ProtNLM"/>
    </source>
</evidence>
<dbReference type="InterPro" id="IPR000504">
    <property type="entry name" value="RRM_dom"/>
</dbReference>
<evidence type="ECO:0000256" key="10">
    <source>
        <dbReference type="PROSITE-ProRule" id="PRU00047"/>
    </source>
</evidence>
<dbReference type="CDD" id="cd22382">
    <property type="entry name" value="KH-I_SF1"/>
    <property type="match status" value="1"/>
</dbReference>
<evidence type="ECO:0000256" key="3">
    <source>
        <dbReference type="ARBA" id="ARBA00022664"/>
    </source>
</evidence>
<feature type="compositionally biased region" description="Basic and acidic residues" evidence="12">
    <location>
        <begin position="223"/>
        <end position="237"/>
    </location>
</feature>
<dbReference type="SMART" id="SM00322">
    <property type="entry name" value="KH"/>
    <property type="match status" value="1"/>
</dbReference>
<feature type="compositionally biased region" description="Low complexity" evidence="12">
    <location>
        <begin position="255"/>
        <end position="267"/>
    </location>
</feature>
<reference evidence="15 16" key="1">
    <citation type="submission" date="2024-10" db="EMBL/GenBank/DDBJ databases">
        <authorList>
            <person name="Kim D."/>
        </authorList>
    </citation>
    <scope>NUCLEOTIDE SEQUENCE [LARGE SCALE GENOMIC DNA]</scope>
    <source>
        <strain evidence="15">Taebaek</strain>
    </source>
</reference>
<dbReference type="AlphaFoldDB" id="A0ABD2KK82"/>
<evidence type="ECO:0000256" key="8">
    <source>
        <dbReference type="ARBA" id="ARBA00023187"/>
    </source>
</evidence>
<dbReference type="Pfam" id="PF00098">
    <property type="entry name" value="zf-CCHC"/>
    <property type="match status" value="1"/>
</dbReference>
<protein>
    <recommendedName>
        <fullName evidence="17">Branchpoint-bridging protein</fullName>
    </recommendedName>
</protein>
<dbReference type="GO" id="GO:0008380">
    <property type="term" value="P:RNA splicing"/>
    <property type="evidence" value="ECO:0007669"/>
    <property type="project" value="UniProtKB-KW"/>
</dbReference>
<name>A0ABD2KK82_HETSC</name>
<keyword evidence="16" id="KW-1185">Reference proteome</keyword>
<feature type="region of interest" description="Disordered" evidence="12">
    <location>
        <begin position="148"/>
        <end position="267"/>
    </location>
</feature>
<dbReference type="PROSITE" id="PS50084">
    <property type="entry name" value="KH_TYPE_1"/>
    <property type="match status" value="1"/>
</dbReference>
<keyword evidence="6" id="KW-0862">Zinc</keyword>
<dbReference type="Pfam" id="PF16275">
    <property type="entry name" value="SF1-HH"/>
    <property type="match status" value="1"/>
</dbReference>
<dbReference type="PANTHER" id="PTHR11208">
    <property type="entry name" value="RNA-BINDING PROTEIN RELATED"/>
    <property type="match status" value="1"/>
</dbReference>
<dbReference type="InterPro" id="IPR036875">
    <property type="entry name" value="Znf_CCHC_sf"/>
</dbReference>
<evidence type="ECO:0000256" key="4">
    <source>
        <dbReference type="ARBA" id="ARBA00022723"/>
    </source>
</evidence>
<dbReference type="SMART" id="SM00360">
    <property type="entry name" value="RRM"/>
    <property type="match status" value="1"/>
</dbReference>
<dbReference type="Proteomes" id="UP001620645">
    <property type="component" value="Unassembled WGS sequence"/>
</dbReference>
<feature type="domain" description="CCHC-type" evidence="14">
    <location>
        <begin position="679"/>
        <end position="694"/>
    </location>
</feature>
<feature type="region of interest" description="Disordered" evidence="12">
    <location>
        <begin position="391"/>
        <end position="416"/>
    </location>
</feature>
<dbReference type="GO" id="GO:0005634">
    <property type="term" value="C:nucleus"/>
    <property type="evidence" value="ECO:0007669"/>
    <property type="project" value="UniProtKB-SubCell"/>
</dbReference>
<keyword evidence="4" id="KW-0479">Metal-binding</keyword>
<evidence type="ECO:0000256" key="12">
    <source>
        <dbReference type="SAM" id="MobiDB-lite"/>
    </source>
</evidence>
<evidence type="ECO:0000313" key="16">
    <source>
        <dbReference type="Proteomes" id="UP001620645"/>
    </source>
</evidence>
<evidence type="ECO:0000256" key="2">
    <source>
        <dbReference type="ARBA" id="ARBA00010382"/>
    </source>
</evidence>
<keyword evidence="3" id="KW-0507">mRNA processing</keyword>
<proteinExistence type="inferred from homology"/>
<evidence type="ECO:0000256" key="6">
    <source>
        <dbReference type="ARBA" id="ARBA00022833"/>
    </source>
</evidence>
<dbReference type="GO" id="GO:0019899">
    <property type="term" value="F:enzyme binding"/>
    <property type="evidence" value="ECO:0007669"/>
    <property type="project" value="UniProtKB-ARBA"/>
</dbReference>
<keyword evidence="5 10" id="KW-0863">Zinc-finger</keyword>
<evidence type="ECO:0000313" key="15">
    <source>
        <dbReference type="EMBL" id="KAL3103336.1"/>
    </source>
</evidence>
<feature type="region of interest" description="Disordered" evidence="12">
    <location>
        <begin position="813"/>
        <end position="881"/>
    </location>
</feature>
<dbReference type="PANTHER" id="PTHR11208:SF45">
    <property type="entry name" value="SPLICING FACTOR 1"/>
    <property type="match status" value="1"/>
</dbReference>
<keyword evidence="8" id="KW-0508">mRNA splicing</keyword>
<evidence type="ECO:0000256" key="11">
    <source>
        <dbReference type="PROSITE-ProRule" id="PRU00176"/>
    </source>
</evidence>
<feature type="region of interest" description="Disordered" evidence="12">
    <location>
        <begin position="295"/>
        <end position="328"/>
    </location>
</feature>
<dbReference type="InterPro" id="IPR001878">
    <property type="entry name" value="Znf_CCHC"/>
</dbReference>
<dbReference type="InterPro" id="IPR045071">
    <property type="entry name" value="BBP-like"/>
</dbReference>
<dbReference type="InterPro" id="IPR032570">
    <property type="entry name" value="SF1-HH"/>
</dbReference>
<dbReference type="SUPFAM" id="SSF57756">
    <property type="entry name" value="Retrovirus zinc finger-like domains"/>
    <property type="match status" value="1"/>
</dbReference>